<accession>A0A2N4TJN3</accession>
<proteinExistence type="predicted"/>
<evidence type="ECO:0000313" key="2">
    <source>
        <dbReference type="Proteomes" id="UP000234456"/>
    </source>
</evidence>
<name>A0A2N4TJN3_RALPI</name>
<dbReference type="AlphaFoldDB" id="A0A2N4TJN3"/>
<dbReference type="Proteomes" id="UP000234456">
    <property type="component" value="Unassembled WGS sequence"/>
</dbReference>
<organism evidence="1 2">
    <name type="scientific">Ralstonia pickettii</name>
    <name type="common">Burkholderia pickettii</name>
    <dbReference type="NCBI Taxonomy" id="329"/>
    <lineage>
        <taxon>Bacteria</taxon>
        <taxon>Pseudomonadati</taxon>
        <taxon>Pseudomonadota</taxon>
        <taxon>Betaproteobacteria</taxon>
        <taxon>Burkholderiales</taxon>
        <taxon>Burkholderiaceae</taxon>
        <taxon>Ralstonia</taxon>
    </lineage>
</organism>
<reference evidence="1 2" key="1">
    <citation type="submission" date="2017-12" db="EMBL/GenBank/DDBJ databases">
        <title>Draft genome sequence of Ralstonia pickettii 52.</title>
        <authorList>
            <person name="Zheng B."/>
        </authorList>
    </citation>
    <scope>NUCLEOTIDE SEQUENCE [LARGE SCALE GENOMIC DNA]</scope>
    <source>
        <strain evidence="1 2">52</strain>
    </source>
</reference>
<protein>
    <submittedName>
        <fullName evidence="1">Uncharacterized protein</fullName>
    </submittedName>
</protein>
<gene>
    <name evidence="1" type="ORF">C0Q88_24670</name>
</gene>
<evidence type="ECO:0000313" key="1">
    <source>
        <dbReference type="EMBL" id="PLC39898.1"/>
    </source>
</evidence>
<dbReference type="RefSeq" id="WP_102067536.1">
    <property type="nucleotide sequence ID" value="NZ_PKQE01000009.1"/>
</dbReference>
<sequence>MTFRDDCKIEVSAYELSPQAWRAEVSILRVSDGETLLARTTVRASANTYPSASSALEAARAYAEAMIASGELDCSPALD</sequence>
<dbReference type="OrthoDB" id="8926728at2"/>
<comment type="caution">
    <text evidence="1">The sequence shown here is derived from an EMBL/GenBank/DDBJ whole genome shotgun (WGS) entry which is preliminary data.</text>
</comment>
<dbReference type="EMBL" id="PKQE01000009">
    <property type="protein sequence ID" value="PLC39898.1"/>
    <property type="molecule type" value="Genomic_DNA"/>
</dbReference>